<evidence type="ECO:0000256" key="4">
    <source>
        <dbReference type="ARBA" id="ARBA00022827"/>
    </source>
</evidence>
<dbReference type="InterPro" id="IPR007867">
    <property type="entry name" value="GMC_OxRtase_C"/>
</dbReference>
<evidence type="ECO:0000256" key="2">
    <source>
        <dbReference type="ARBA" id="ARBA00010790"/>
    </source>
</evidence>
<gene>
    <name evidence="7" type="ORF">Q6A48_11560</name>
</gene>
<organism evidence="7 8">
    <name type="scientific">Pseudomonas citrulli</name>
    <dbReference type="NCBI Taxonomy" id="3064347"/>
    <lineage>
        <taxon>Bacteria</taxon>
        <taxon>Pseudomonadati</taxon>
        <taxon>Pseudomonadota</taxon>
        <taxon>Gammaproteobacteria</taxon>
        <taxon>Pseudomonadales</taxon>
        <taxon>Pseudomonadaceae</taxon>
        <taxon>Pseudomonas</taxon>
    </lineage>
</organism>
<feature type="domain" description="Glucose-methanol-choline oxidoreductase N-terminal" evidence="6">
    <location>
        <begin position="251"/>
        <end position="265"/>
    </location>
</feature>
<evidence type="ECO:0000313" key="7">
    <source>
        <dbReference type="EMBL" id="MDO7897521.1"/>
    </source>
</evidence>
<keyword evidence="8" id="KW-1185">Reference proteome</keyword>
<comment type="caution">
    <text evidence="7">The sequence shown here is derived from an EMBL/GenBank/DDBJ whole genome shotgun (WGS) entry which is preliminary data.</text>
</comment>
<dbReference type="InterPro" id="IPR012132">
    <property type="entry name" value="GMC_OxRdtase"/>
</dbReference>
<dbReference type="Gene3D" id="3.50.50.60">
    <property type="entry name" value="FAD/NAD(P)-binding domain"/>
    <property type="match status" value="1"/>
</dbReference>
<dbReference type="Gene3D" id="3.30.560.10">
    <property type="entry name" value="Glucose Oxidase, domain 3"/>
    <property type="match status" value="1"/>
</dbReference>
<evidence type="ECO:0000256" key="3">
    <source>
        <dbReference type="ARBA" id="ARBA00022630"/>
    </source>
</evidence>
<dbReference type="Pfam" id="PF00732">
    <property type="entry name" value="GMC_oxred_N"/>
    <property type="match status" value="1"/>
</dbReference>
<dbReference type="InterPro" id="IPR036188">
    <property type="entry name" value="FAD/NAD-bd_sf"/>
</dbReference>
<proteinExistence type="inferred from homology"/>
<sequence>MVNYIVVGGGSAGCVVAARLSENPDASVVLLEEGPSDWNPYIHLPVGFYKTSQGALVEHYPWQPPPGYIGPANPGMVQARVLGGGATVNAMVYLRGQPADYDQWSHSGATGWSYQDVLPFFLKHEANDRFNNVSHSVAGPVGVSDQRHTHPLARLWVQACQEAGLAFNPDFNSGTQDGCGFYQINARKGRRSSTAVAYLKPARARTNLEVITHARVLQIILSNGRAMGVKYERRGKVQHLMADREVILCAGAINSPKLLMLSGIGASEALAEHGIEVHCDLPGVGQNLQDHVEVSLVSELNTPLSYDKYKKLHHKLYAGLQYLLFRNGPASSNIVEGGAFWRTSLAEGRADAQYCFMAGAGVEAGVDSVPGGNGCTLNVCQTRPRSVGSVALRSADPGIKPLIRPNYLQDPYDVDCMAEAVEYGRHIMAQSAIARHIRREFVPAQALRSRDDYRTFVRQAAHGALHPVGTCRMGEDDSAVVDQQLRVRGIDGLRVIDNSIAPNLCSSNTNAMAIMIGEKGAYHVLHAGA</sequence>
<dbReference type="SUPFAM" id="SSF51905">
    <property type="entry name" value="FAD/NAD(P)-binding domain"/>
    <property type="match status" value="1"/>
</dbReference>
<dbReference type="PANTHER" id="PTHR11552:SF147">
    <property type="entry name" value="CHOLINE DEHYDROGENASE, MITOCHONDRIAL"/>
    <property type="match status" value="1"/>
</dbReference>
<dbReference type="Pfam" id="PF05199">
    <property type="entry name" value="GMC_oxred_C"/>
    <property type="match status" value="1"/>
</dbReference>
<evidence type="ECO:0000259" key="6">
    <source>
        <dbReference type="PROSITE" id="PS00624"/>
    </source>
</evidence>
<accession>A0ABT9BZ85</accession>
<keyword evidence="5" id="KW-0560">Oxidoreductase</keyword>
<dbReference type="Proteomes" id="UP001228019">
    <property type="component" value="Unassembled WGS sequence"/>
</dbReference>
<dbReference type="SUPFAM" id="SSF54373">
    <property type="entry name" value="FAD-linked reductases, C-terminal domain"/>
    <property type="match status" value="1"/>
</dbReference>
<dbReference type="EMBL" id="JAUQOP010000013">
    <property type="protein sequence ID" value="MDO7897521.1"/>
    <property type="molecule type" value="Genomic_DNA"/>
</dbReference>
<evidence type="ECO:0000256" key="1">
    <source>
        <dbReference type="ARBA" id="ARBA00001974"/>
    </source>
</evidence>
<comment type="similarity">
    <text evidence="2">Belongs to the GMC oxidoreductase family.</text>
</comment>
<evidence type="ECO:0000313" key="8">
    <source>
        <dbReference type="Proteomes" id="UP001228019"/>
    </source>
</evidence>
<keyword evidence="4" id="KW-0274">FAD</keyword>
<dbReference type="PROSITE" id="PS00624">
    <property type="entry name" value="GMC_OXRED_2"/>
    <property type="match status" value="1"/>
</dbReference>
<comment type="cofactor">
    <cofactor evidence="1">
        <name>FAD</name>
        <dbReference type="ChEBI" id="CHEBI:57692"/>
    </cofactor>
</comment>
<name>A0ABT9BZ85_9PSED</name>
<evidence type="ECO:0000256" key="5">
    <source>
        <dbReference type="ARBA" id="ARBA00023002"/>
    </source>
</evidence>
<dbReference type="RefSeq" id="WP_304554245.1">
    <property type="nucleotide sequence ID" value="NZ_JAUQOP010000013.1"/>
</dbReference>
<reference evidence="7 8" key="1">
    <citation type="submission" date="2023-07" db="EMBL/GenBank/DDBJ databases">
        <title>Identification of four novel Pseudomonas species associated with bacterial leaf spot of cucurbits.</title>
        <authorList>
            <person name="Fullem K.R."/>
        </authorList>
    </citation>
    <scope>NUCLEOTIDE SEQUENCE [LARGE SCALE GENOMIC DNA]</scope>
    <source>
        <strain evidence="7 8">K18</strain>
    </source>
</reference>
<keyword evidence="3" id="KW-0285">Flavoprotein</keyword>
<dbReference type="PANTHER" id="PTHR11552">
    <property type="entry name" value="GLUCOSE-METHANOL-CHOLINE GMC OXIDOREDUCTASE"/>
    <property type="match status" value="1"/>
</dbReference>
<dbReference type="PIRSF" id="PIRSF000137">
    <property type="entry name" value="Alcohol_oxidase"/>
    <property type="match status" value="1"/>
</dbReference>
<protein>
    <submittedName>
        <fullName evidence="7">GMC family oxidoreductase N-terminal domain-containing protein</fullName>
    </submittedName>
</protein>
<dbReference type="InterPro" id="IPR000172">
    <property type="entry name" value="GMC_OxRdtase_N"/>
</dbReference>